<name>I4F2S1_MODI5</name>
<keyword evidence="3" id="KW-1185">Reference proteome</keyword>
<dbReference type="InterPro" id="IPR004352">
    <property type="entry name" value="GH114_TIM-barrel"/>
</dbReference>
<dbReference type="InterPro" id="IPR017853">
    <property type="entry name" value="GH"/>
</dbReference>
<feature type="domain" description="Glycoside-hydrolase family GH114 TIM-barrel" evidence="1">
    <location>
        <begin position="33"/>
        <end position="226"/>
    </location>
</feature>
<evidence type="ECO:0000313" key="2">
    <source>
        <dbReference type="EMBL" id="CCH89934.1"/>
    </source>
</evidence>
<protein>
    <recommendedName>
        <fullName evidence="1">Glycoside-hydrolase family GH114 TIM-barrel domain-containing protein</fullName>
    </recommendedName>
</protein>
<dbReference type="Pfam" id="PF03537">
    <property type="entry name" value="Glyco_hydro_114"/>
    <property type="match status" value="1"/>
</dbReference>
<proteinExistence type="predicted"/>
<dbReference type="PATRIC" id="fig|477641.3.peg.4263"/>
<dbReference type="SUPFAM" id="SSF51445">
    <property type="entry name" value="(Trans)glycosidases"/>
    <property type="match status" value="1"/>
</dbReference>
<evidence type="ECO:0000259" key="1">
    <source>
        <dbReference type="Pfam" id="PF03537"/>
    </source>
</evidence>
<dbReference type="Proteomes" id="UP000006461">
    <property type="component" value="Chromosome"/>
</dbReference>
<accession>I4F2S1</accession>
<dbReference type="OMA" id="YNVCYVN"/>
<dbReference type="eggNOG" id="COG3868">
    <property type="taxonomic scope" value="Bacteria"/>
</dbReference>
<gene>
    <name evidence="2" type="ordered locus">MODMU_4551</name>
</gene>
<dbReference type="Gene3D" id="3.20.20.70">
    <property type="entry name" value="Aldolase class I"/>
    <property type="match status" value="1"/>
</dbReference>
<dbReference type="HOGENOM" id="CLU_051214_2_0_11"/>
<organism evidence="2 3">
    <name type="scientific">Modestobacter italicus (strain DSM 44449 / CECT 9708 / BC 501)</name>
    <dbReference type="NCBI Taxonomy" id="2732864"/>
    <lineage>
        <taxon>Bacteria</taxon>
        <taxon>Bacillati</taxon>
        <taxon>Actinomycetota</taxon>
        <taxon>Actinomycetes</taxon>
        <taxon>Geodermatophilales</taxon>
        <taxon>Geodermatophilaceae</taxon>
        <taxon>Modestobacter</taxon>
    </lineage>
</organism>
<evidence type="ECO:0000313" key="3">
    <source>
        <dbReference type="Proteomes" id="UP000006461"/>
    </source>
</evidence>
<dbReference type="PANTHER" id="PTHR35273:SF2">
    <property type="entry name" value="ALPHA-GALACTOSIDASE"/>
    <property type="match status" value="1"/>
</dbReference>
<dbReference type="AlphaFoldDB" id="I4F2S1"/>
<dbReference type="PANTHER" id="PTHR35273">
    <property type="entry name" value="ALPHA-1,4 POLYGALACTOSAMINIDASE, PUTATIVE (AFU_ORTHOLOGUE AFUA_3G07890)-RELATED"/>
    <property type="match status" value="1"/>
</dbReference>
<dbReference type="KEGG" id="mmar:MODMU_4551"/>
<sequence>MAVVLLAVTGCGTSSPGQDGPVNPVPAAGSRVDYQLGGASDPAPGATGVVRDRTDDPVPGLWSACYVNAFQTQPGSSDWPEDLLLHRADGDRVEDPGWPGEHLVDTSTAEARARVLAVVGPWIDGCAAAGFDAVEPDNLDSWTRSAGLLDADDAVAMAGLLVDRAHAAGLAIAQKNAPELADDDLGFDYAVAEDCAAFDECAVYTDVYPSVLDVEYTDAGFARACGLSDLSVQRRDLDVTRPGDPGYVAAWCPAR</sequence>
<dbReference type="EMBL" id="FO203431">
    <property type="protein sequence ID" value="CCH89934.1"/>
    <property type="molecule type" value="Genomic_DNA"/>
</dbReference>
<dbReference type="InterPro" id="IPR013785">
    <property type="entry name" value="Aldolase_TIM"/>
</dbReference>
<reference evidence="2 3" key="1">
    <citation type="journal article" date="2012" name="J. Bacteriol.">
        <title>Genome Sequence of Radiation-Resistant Modestobacter marinus Strain BC501, a Representative Actinobacterium That Thrives on Calcareous Stone Surfaces.</title>
        <authorList>
            <person name="Normand P."/>
            <person name="Gury J."/>
            <person name="Pujic P."/>
            <person name="Chouaia B."/>
            <person name="Crotti E."/>
            <person name="Brusetti L."/>
            <person name="Daffonchio D."/>
            <person name="Vacherie B."/>
            <person name="Barbe V."/>
            <person name="Medigue C."/>
            <person name="Calteau A."/>
            <person name="Ghodhbane-Gtari F."/>
            <person name="Essoussi I."/>
            <person name="Nouioui I."/>
            <person name="Abbassi-Ghozzi I."/>
            <person name="Gtari M."/>
        </authorList>
    </citation>
    <scope>NUCLEOTIDE SEQUENCE [LARGE SCALE GENOMIC DNA]</scope>
    <source>
        <strain evidence="3">BC 501</strain>
    </source>
</reference>
<dbReference type="STRING" id="477641.MODMU_4551"/>